<dbReference type="InterPro" id="IPR050109">
    <property type="entry name" value="HTH-type_TetR-like_transc_reg"/>
</dbReference>
<reference evidence="6 7" key="1">
    <citation type="submission" date="2018-10" db="EMBL/GenBank/DDBJ databases">
        <title>Isolation from cow dung.</title>
        <authorList>
            <person name="Ling L."/>
        </authorList>
    </citation>
    <scope>NUCLEOTIDE SEQUENCE [LARGE SCALE GENOMIC DNA]</scope>
    <source>
        <strain evidence="6 7">NEAU-LL90</strain>
    </source>
</reference>
<dbReference type="Proteomes" id="UP000279275">
    <property type="component" value="Unassembled WGS sequence"/>
</dbReference>
<accession>A0A3M2L447</accession>
<dbReference type="PRINTS" id="PR00455">
    <property type="entry name" value="HTHTETR"/>
</dbReference>
<organism evidence="6 7">
    <name type="scientific">Nocardia stercoris</name>
    <dbReference type="NCBI Taxonomy" id="2483361"/>
    <lineage>
        <taxon>Bacteria</taxon>
        <taxon>Bacillati</taxon>
        <taxon>Actinomycetota</taxon>
        <taxon>Actinomycetes</taxon>
        <taxon>Mycobacteriales</taxon>
        <taxon>Nocardiaceae</taxon>
        <taxon>Nocardia</taxon>
    </lineage>
</organism>
<dbReference type="SUPFAM" id="SSF46689">
    <property type="entry name" value="Homeodomain-like"/>
    <property type="match status" value="1"/>
</dbReference>
<dbReference type="InterPro" id="IPR009057">
    <property type="entry name" value="Homeodomain-like_sf"/>
</dbReference>
<dbReference type="Gene3D" id="1.10.357.10">
    <property type="entry name" value="Tetracycline Repressor, domain 2"/>
    <property type="match status" value="1"/>
</dbReference>
<dbReference type="Pfam" id="PF17754">
    <property type="entry name" value="TetR_C_14"/>
    <property type="match status" value="1"/>
</dbReference>
<protein>
    <submittedName>
        <fullName evidence="6">TetR family transcriptional regulator</fullName>
    </submittedName>
</protein>
<dbReference type="Pfam" id="PF00440">
    <property type="entry name" value="TetR_N"/>
    <property type="match status" value="1"/>
</dbReference>
<dbReference type="RefSeq" id="WP_122188673.1">
    <property type="nucleotide sequence ID" value="NZ_RFFH01000005.1"/>
</dbReference>
<dbReference type="EMBL" id="RFFH01000005">
    <property type="protein sequence ID" value="RMI32331.1"/>
    <property type="molecule type" value="Genomic_DNA"/>
</dbReference>
<dbReference type="GO" id="GO:0000976">
    <property type="term" value="F:transcription cis-regulatory region binding"/>
    <property type="evidence" value="ECO:0007669"/>
    <property type="project" value="TreeGrafter"/>
</dbReference>
<dbReference type="AlphaFoldDB" id="A0A3M2L447"/>
<evidence type="ECO:0000259" key="5">
    <source>
        <dbReference type="PROSITE" id="PS50977"/>
    </source>
</evidence>
<evidence type="ECO:0000313" key="6">
    <source>
        <dbReference type="EMBL" id="RMI32331.1"/>
    </source>
</evidence>
<name>A0A3M2L447_9NOCA</name>
<keyword evidence="3" id="KW-0804">Transcription</keyword>
<dbReference type="PROSITE" id="PS01081">
    <property type="entry name" value="HTH_TETR_1"/>
    <property type="match status" value="1"/>
</dbReference>
<evidence type="ECO:0000256" key="3">
    <source>
        <dbReference type="ARBA" id="ARBA00023163"/>
    </source>
</evidence>
<dbReference type="GO" id="GO:0003700">
    <property type="term" value="F:DNA-binding transcription factor activity"/>
    <property type="evidence" value="ECO:0007669"/>
    <property type="project" value="TreeGrafter"/>
</dbReference>
<keyword evidence="7" id="KW-1185">Reference proteome</keyword>
<dbReference type="PANTHER" id="PTHR30055">
    <property type="entry name" value="HTH-TYPE TRANSCRIPTIONAL REGULATOR RUTR"/>
    <property type="match status" value="1"/>
</dbReference>
<keyword evidence="1" id="KW-0805">Transcription regulation</keyword>
<dbReference type="InterPro" id="IPR001647">
    <property type="entry name" value="HTH_TetR"/>
</dbReference>
<evidence type="ECO:0000313" key="7">
    <source>
        <dbReference type="Proteomes" id="UP000279275"/>
    </source>
</evidence>
<sequence length="193" mass="21050">MGRWVPDSQGRLIKAAIELFTEYGFDQTTVAQIAAHAGVTQRTFFRYFADKREVLFWGQQKLDSLLVAALEAVPEDVEPLDAAVEAVKSAGAVFGDEPEGPRLRNQVIAANTELRERELLKVAMLAESLAATLSRRDVDPDTARLAAQTAVTVFAVAFAHWIDEDAPRQFATVVDETYRNLKALTATAGVGSA</sequence>
<dbReference type="PANTHER" id="PTHR30055:SF238">
    <property type="entry name" value="MYCOFACTOCIN BIOSYNTHESIS TRANSCRIPTIONAL REGULATOR MFTR-RELATED"/>
    <property type="match status" value="1"/>
</dbReference>
<feature type="DNA-binding region" description="H-T-H motif" evidence="4">
    <location>
        <begin position="29"/>
        <end position="48"/>
    </location>
</feature>
<evidence type="ECO:0000256" key="1">
    <source>
        <dbReference type="ARBA" id="ARBA00023015"/>
    </source>
</evidence>
<dbReference type="InterPro" id="IPR023772">
    <property type="entry name" value="DNA-bd_HTH_TetR-type_CS"/>
</dbReference>
<evidence type="ECO:0000256" key="4">
    <source>
        <dbReference type="PROSITE-ProRule" id="PRU00335"/>
    </source>
</evidence>
<keyword evidence="2 4" id="KW-0238">DNA-binding</keyword>
<feature type="domain" description="HTH tetR-type" evidence="5">
    <location>
        <begin position="6"/>
        <end position="66"/>
    </location>
</feature>
<dbReference type="InterPro" id="IPR041347">
    <property type="entry name" value="MftR_C"/>
</dbReference>
<dbReference type="OrthoDB" id="4746440at2"/>
<dbReference type="PROSITE" id="PS50977">
    <property type="entry name" value="HTH_TETR_2"/>
    <property type="match status" value="1"/>
</dbReference>
<gene>
    <name evidence="6" type="ORF">EBN03_15265</name>
</gene>
<comment type="caution">
    <text evidence="6">The sequence shown here is derived from an EMBL/GenBank/DDBJ whole genome shotgun (WGS) entry which is preliminary data.</text>
</comment>
<evidence type="ECO:0000256" key="2">
    <source>
        <dbReference type="ARBA" id="ARBA00023125"/>
    </source>
</evidence>
<proteinExistence type="predicted"/>